<comment type="similarity">
    <text evidence="2">Belongs to the ComB family.</text>
</comment>
<dbReference type="Pfam" id="PF04029">
    <property type="entry name" value="2-ph_phosp"/>
    <property type="match status" value="1"/>
</dbReference>
<dbReference type="GO" id="GO:0000287">
    <property type="term" value="F:magnesium ion binding"/>
    <property type="evidence" value="ECO:0007669"/>
    <property type="project" value="InterPro"/>
</dbReference>
<dbReference type="GO" id="GO:0050532">
    <property type="term" value="F:2-phosphosulfolactate phosphatase activity"/>
    <property type="evidence" value="ECO:0007669"/>
    <property type="project" value="UniProtKB-EC"/>
</dbReference>
<comment type="cofactor">
    <cofactor evidence="1">
        <name>Mg(2+)</name>
        <dbReference type="ChEBI" id="CHEBI:18420"/>
    </cofactor>
</comment>
<accession>A0A101HSD1</accession>
<dbReference type="PANTHER" id="PTHR37311">
    <property type="entry name" value="2-PHOSPHOSULFOLACTATE PHOSPHATASE-RELATED"/>
    <property type="match status" value="1"/>
</dbReference>
<reference evidence="9" key="1">
    <citation type="journal article" date="2015" name="MBio">
        <title>Genome-Resolved Metagenomic Analysis Reveals Roles for Candidate Phyla and Other Microbial Community Members in Biogeochemical Transformations in Oil Reservoirs.</title>
        <authorList>
            <person name="Hu P."/>
            <person name="Tom L."/>
            <person name="Singh A."/>
            <person name="Thomas B.C."/>
            <person name="Baker B.J."/>
            <person name="Piceno Y.M."/>
            <person name="Andersen G.L."/>
            <person name="Banfield J.F."/>
        </authorList>
    </citation>
    <scope>NUCLEOTIDE SEQUENCE [LARGE SCALE GENOMIC DNA]</scope>
</reference>
<dbReference type="EC" id="3.1.3.71" evidence="3"/>
<dbReference type="GO" id="GO:0050545">
    <property type="term" value="F:sulfopyruvate decarboxylase activity"/>
    <property type="evidence" value="ECO:0007669"/>
    <property type="project" value="TreeGrafter"/>
</dbReference>
<evidence type="ECO:0000256" key="1">
    <source>
        <dbReference type="ARBA" id="ARBA00001946"/>
    </source>
</evidence>
<proteinExistence type="inferred from homology"/>
<comment type="catalytic activity">
    <reaction evidence="7">
        <text>(2R)-O-phospho-3-sulfolactate + H2O = (2R)-3-sulfolactate + phosphate</text>
        <dbReference type="Rhea" id="RHEA:23416"/>
        <dbReference type="ChEBI" id="CHEBI:15377"/>
        <dbReference type="ChEBI" id="CHEBI:15597"/>
        <dbReference type="ChEBI" id="CHEBI:43474"/>
        <dbReference type="ChEBI" id="CHEBI:58738"/>
        <dbReference type="EC" id="3.1.3.71"/>
    </reaction>
</comment>
<protein>
    <recommendedName>
        <fullName evidence="4">Probable 2-phosphosulfolactate phosphatase</fullName>
        <ecNumber evidence="3">3.1.3.71</ecNumber>
    </recommendedName>
</protein>
<dbReference type="SUPFAM" id="SSF142823">
    <property type="entry name" value="ComB-like"/>
    <property type="match status" value="1"/>
</dbReference>
<dbReference type="InterPro" id="IPR036702">
    <property type="entry name" value="ComB-like_sf"/>
</dbReference>
<name>A0A101HSD1_9BACT</name>
<dbReference type="PATRIC" id="fig|1184387.3.peg.516"/>
<organism evidence="8 9">
    <name type="scientific">Mesotoga prima</name>
    <dbReference type="NCBI Taxonomy" id="1184387"/>
    <lineage>
        <taxon>Bacteria</taxon>
        <taxon>Thermotogati</taxon>
        <taxon>Thermotogota</taxon>
        <taxon>Thermotogae</taxon>
        <taxon>Kosmotogales</taxon>
        <taxon>Kosmotogaceae</taxon>
        <taxon>Mesotoga</taxon>
    </lineage>
</organism>
<evidence type="ECO:0000256" key="6">
    <source>
        <dbReference type="ARBA" id="ARBA00022842"/>
    </source>
</evidence>
<dbReference type="EMBL" id="LGGP01000021">
    <property type="protein sequence ID" value="KUK81994.1"/>
    <property type="molecule type" value="Genomic_DNA"/>
</dbReference>
<gene>
    <name evidence="8" type="ORF">XD94_0217</name>
</gene>
<comment type="caution">
    <text evidence="8">The sequence shown here is derived from an EMBL/GenBank/DDBJ whole genome shotgun (WGS) entry which is preliminary data.</text>
</comment>
<feature type="non-terminal residue" evidence="8">
    <location>
        <position position="1"/>
    </location>
</feature>
<evidence type="ECO:0000256" key="5">
    <source>
        <dbReference type="ARBA" id="ARBA00022801"/>
    </source>
</evidence>
<dbReference type="InterPro" id="IPR005238">
    <property type="entry name" value="ComB-like"/>
</dbReference>
<sequence>EGFDLANSPVALCKKMIFGKELVMTTTNGTNAALLSKRAGRLVAASFLNLERINGFLESEGGRIELQCAGSSGRVSLEDVLLAGAIVSGLGMGCTDDGCTLASLLYESAKSDLESFFIENGFHARRLLSLGFGDDISFCARINMYNLLPLWRDGGFVRG</sequence>
<dbReference type="Proteomes" id="UP000054092">
    <property type="component" value="Unassembled WGS sequence"/>
</dbReference>
<evidence type="ECO:0000256" key="7">
    <source>
        <dbReference type="ARBA" id="ARBA00033711"/>
    </source>
</evidence>
<keyword evidence="5" id="KW-0378">Hydrolase</keyword>
<evidence type="ECO:0000256" key="4">
    <source>
        <dbReference type="ARBA" id="ARBA00021948"/>
    </source>
</evidence>
<evidence type="ECO:0000256" key="3">
    <source>
        <dbReference type="ARBA" id="ARBA00012953"/>
    </source>
</evidence>
<dbReference type="AlphaFoldDB" id="A0A101HSD1"/>
<evidence type="ECO:0000256" key="2">
    <source>
        <dbReference type="ARBA" id="ARBA00009997"/>
    </source>
</evidence>
<evidence type="ECO:0000313" key="9">
    <source>
        <dbReference type="Proteomes" id="UP000054092"/>
    </source>
</evidence>
<keyword evidence="6" id="KW-0460">Magnesium</keyword>
<dbReference type="PANTHER" id="PTHR37311:SF1">
    <property type="entry name" value="2-PHOSPHOSULFOLACTATE PHOSPHATASE-RELATED"/>
    <property type="match status" value="1"/>
</dbReference>
<dbReference type="Gene3D" id="3.90.1560.10">
    <property type="entry name" value="ComB-like"/>
    <property type="match status" value="1"/>
</dbReference>
<evidence type="ECO:0000313" key="8">
    <source>
        <dbReference type="EMBL" id="KUK81994.1"/>
    </source>
</evidence>